<evidence type="ECO:0000256" key="1">
    <source>
        <dbReference type="SAM" id="MobiDB-lite"/>
    </source>
</evidence>
<name>A0A154PFT7_DUFNO</name>
<dbReference type="EMBL" id="KQ434886">
    <property type="protein sequence ID" value="KZC10070.1"/>
    <property type="molecule type" value="Genomic_DNA"/>
</dbReference>
<organism evidence="2 3">
    <name type="scientific">Dufourea novaeangliae</name>
    <name type="common">Sweat bee</name>
    <dbReference type="NCBI Taxonomy" id="178035"/>
    <lineage>
        <taxon>Eukaryota</taxon>
        <taxon>Metazoa</taxon>
        <taxon>Ecdysozoa</taxon>
        <taxon>Arthropoda</taxon>
        <taxon>Hexapoda</taxon>
        <taxon>Insecta</taxon>
        <taxon>Pterygota</taxon>
        <taxon>Neoptera</taxon>
        <taxon>Endopterygota</taxon>
        <taxon>Hymenoptera</taxon>
        <taxon>Apocrita</taxon>
        <taxon>Aculeata</taxon>
        <taxon>Apoidea</taxon>
        <taxon>Anthophila</taxon>
        <taxon>Halictidae</taxon>
        <taxon>Rophitinae</taxon>
        <taxon>Dufourea</taxon>
    </lineage>
</organism>
<keyword evidence="3" id="KW-1185">Reference proteome</keyword>
<dbReference type="AlphaFoldDB" id="A0A154PFT7"/>
<sequence>MSMGSNRRPIFARREQDTADGGASSALRVSQASVDGAGDRWICYANSICEEHAPKRCA</sequence>
<evidence type="ECO:0000313" key="3">
    <source>
        <dbReference type="Proteomes" id="UP000076502"/>
    </source>
</evidence>
<reference evidence="2 3" key="1">
    <citation type="submission" date="2015-07" db="EMBL/GenBank/DDBJ databases">
        <title>The genome of Dufourea novaeangliae.</title>
        <authorList>
            <person name="Pan H."/>
            <person name="Kapheim K."/>
        </authorList>
    </citation>
    <scope>NUCLEOTIDE SEQUENCE [LARGE SCALE GENOMIC DNA]</scope>
    <source>
        <strain evidence="2">0120121106</strain>
        <tissue evidence="2">Whole body</tissue>
    </source>
</reference>
<proteinExistence type="predicted"/>
<feature type="region of interest" description="Disordered" evidence="1">
    <location>
        <begin position="1"/>
        <end position="32"/>
    </location>
</feature>
<dbReference type="Proteomes" id="UP000076502">
    <property type="component" value="Unassembled WGS sequence"/>
</dbReference>
<protein>
    <submittedName>
        <fullName evidence="2">Uncharacterized protein</fullName>
    </submittedName>
</protein>
<gene>
    <name evidence="2" type="ORF">WN55_01053</name>
</gene>
<accession>A0A154PFT7</accession>
<evidence type="ECO:0000313" key="2">
    <source>
        <dbReference type="EMBL" id="KZC10070.1"/>
    </source>
</evidence>